<dbReference type="EMBL" id="AEQR01000019">
    <property type="protein sequence ID" value="EFV99001.1"/>
    <property type="molecule type" value="Genomic_DNA"/>
</dbReference>
<reference evidence="1 2" key="1">
    <citation type="submission" date="2010-12" db="EMBL/GenBank/DDBJ databases">
        <authorList>
            <person name="Muzny D."/>
            <person name="Qin X."/>
            <person name="Deng J."/>
            <person name="Jiang H."/>
            <person name="Liu Y."/>
            <person name="Qu J."/>
            <person name="Song X.-Z."/>
            <person name="Zhang L."/>
            <person name="Thornton R."/>
            <person name="Coyle M."/>
            <person name="Francisco L."/>
            <person name="Jackson L."/>
            <person name="Javaid M."/>
            <person name="Korchina V."/>
            <person name="Kovar C."/>
            <person name="Mata R."/>
            <person name="Mathew T."/>
            <person name="Ngo R."/>
            <person name="Nguyen L."/>
            <person name="Nguyen N."/>
            <person name="Okwuonu G."/>
            <person name="Ongeri F."/>
            <person name="Pham C."/>
            <person name="Simmons D."/>
            <person name="Wilczek-Boney K."/>
            <person name="Hale W."/>
            <person name="Jakkamsetti A."/>
            <person name="Pham P."/>
            <person name="Ruth R."/>
            <person name="San Lucas F."/>
            <person name="Warren J."/>
            <person name="Zhang J."/>
            <person name="Zhao Z."/>
            <person name="Zhou C."/>
            <person name="Zhu D."/>
            <person name="Lee S."/>
            <person name="Bess C."/>
            <person name="Blankenburg K."/>
            <person name="Forbes L."/>
            <person name="Fu Q."/>
            <person name="Gubbala S."/>
            <person name="Hirani K."/>
            <person name="Jayaseelan J.C."/>
            <person name="Lara F."/>
            <person name="Munidasa M."/>
            <person name="Palculict T."/>
            <person name="Patil S."/>
            <person name="Pu L.-L."/>
            <person name="Saada N."/>
            <person name="Tang L."/>
            <person name="Weissenberger G."/>
            <person name="Zhu Y."/>
            <person name="Hemphill L."/>
            <person name="Shang Y."/>
            <person name="Youmans B."/>
            <person name="Ayvaz T."/>
            <person name="Ross M."/>
            <person name="Santibanez J."/>
            <person name="Aqrawi P."/>
            <person name="Gross S."/>
            <person name="Joshi V."/>
            <person name="Fowler G."/>
            <person name="Nazareth L."/>
            <person name="Reid J."/>
            <person name="Worley K."/>
            <person name="Petrosino J."/>
            <person name="Highlander S."/>
            <person name="Gibbs R."/>
        </authorList>
    </citation>
    <scope>NUCLEOTIDE SEQUENCE [LARGE SCALE GENOMIC DNA]</scope>
    <source>
        <strain evidence="1 2">ATCC 700641</strain>
    </source>
</reference>
<evidence type="ECO:0000313" key="2">
    <source>
        <dbReference type="Proteomes" id="UP000002814"/>
    </source>
</evidence>
<protein>
    <submittedName>
        <fullName evidence="1">Uncharacterized protein</fullName>
    </submittedName>
</protein>
<comment type="caution">
    <text evidence="1">The sequence shown here is derived from an EMBL/GenBank/DDBJ whole genome shotgun (WGS) entry which is preliminary data.</text>
</comment>
<gene>
    <name evidence="1" type="ORF">HMPREF9421_1109</name>
</gene>
<sequence>MAFILYKNFTFWDLDLLFKATSNSFLQKPARFPEIFPQL</sequence>
<keyword evidence="2" id="KW-1185">Reference proteome</keyword>
<accession>E7SC50</accession>
<organism evidence="1 2">
    <name type="scientific">Streptococcus australis ATCC 700641</name>
    <dbReference type="NCBI Taxonomy" id="888833"/>
    <lineage>
        <taxon>Bacteria</taxon>
        <taxon>Bacillati</taxon>
        <taxon>Bacillota</taxon>
        <taxon>Bacilli</taxon>
        <taxon>Lactobacillales</taxon>
        <taxon>Streptococcaceae</taxon>
        <taxon>Streptococcus</taxon>
    </lineage>
</organism>
<dbReference type="Proteomes" id="UP000002814">
    <property type="component" value="Unassembled WGS sequence"/>
</dbReference>
<name>E7SC50_9STRE</name>
<dbReference type="AlphaFoldDB" id="E7SC50"/>
<dbReference type="HOGENOM" id="CLU_3317440_0_0_9"/>
<evidence type="ECO:0000313" key="1">
    <source>
        <dbReference type="EMBL" id="EFV99001.1"/>
    </source>
</evidence>
<proteinExistence type="predicted"/>